<comment type="caution">
    <text evidence="6">The sequence shown here is derived from an EMBL/GenBank/DDBJ whole genome shotgun (WGS) entry which is preliminary data.</text>
</comment>
<evidence type="ECO:0000256" key="2">
    <source>
        <dbReference type="ARBA" id="ARBA00008000"/>
    </source>
</evidence>
<dbReference type="GO" id="GO:0022904">
    <property type="term" value="P:respiratory electron transport chain"/>
    <property type="evidence" value="ECO:0007669"/>
    <property type="project" value="TreeGrafter"/>
</dbReference>
<protein>
    <submittedName>
        <fullName evidence="6">Hydroxyacid dehydrogenase</fullName>
    </submittedName>
</protein>
<dbReference type="InterPro" id="IPR051264">
    <property type="entry name" value="FAD-oxidored/transferase_4"/>
</dbReference>
<dbReference type="Pfam" id="PF01565">
    <property type="entry name" value="FAD_binding_4"/>
    <property type="match status" value="1"/>
</dbReference>
<dbReference type="EMBL" id="LPZR01000006">
    <property type="protein sequence ID" value="KYO57716.1"/>
    <property type="molecule type" value="Genomic_DNA"/>
</dbReference>
<dbReference type="Gene3D" id="3.30.70.2190">
    <property type="match status" value="1"/>
</dbReference>
<dbReference type="PROSITE" id="PS51387">
    <property type="entry name" value="FAD_PCMH"/>
    <property type="match status" value="1"/>
</dbReference>
<dbReference type="Proteomes" id="UP000075787">
    <property type="component" value="Unassembled WGS sequence"/>
</dbReference>
<dbReference type="Gene3D" id="1.10.45.10">
    <property type="entry name" value="Vanillyl-alcohol Oxidase, Chain A, domain 4"/>
    <property type="match status" value="1"/>
</dbReference>
<dbReference type="SUPFAM" id="SSF55103">
    <property type="entry name" value="FAD-linked oxidases, C-terminal domain"/>
    <property type="match status" value="1"/>
</dbReference>
<keyword evidence="3" id="KW-0285">Flavoprotein</keyword>
<dbReference type="PANTHER" id="PTHR43716:SF2">
    <property type="entry name" value="BLL6224 PROTEIN"/>
    <property type="match status" value="1"/>
</dbReference>
<dbReference type="InterPro" id="IPR004113">
    <property type="entry name" value="FAD-bd_oxidored_4_C"/>
</dbReference>
<dbReference type="InterPro" id="IPR016171">
    <property type="entry name" value="Vanillyl_alc_oxidase_C-sub2"/>
</dbReference>
<dbReference type="RefSeq" id="WP_062761255.1">
    <property type="nucleotide sequence ID" value="NZ_CP121045.1"/>
</dbReference>
<evidence type="ECO:0000256" key="3">
    <source>
        <dbReference type="ARBA" id="ARBA00022630"/>
    </source>
</evidence>
<dbReference type="PANTHER" id="PTHR43716">
    <property type="entry name" value="D-2-HYDROXYGLUTARATE DEHYDROGENASE, MITOCHONDRIAL"/>
    <property type="match status" value="1"/>
</dbReference>
<feature type="domain" description="FAD-binding PCMH-type" evidence="5">
    <location>
        <begin position="43"/>
        <end position="224"/>
    </location>
</feature>
<dbReference type="InterPro" id="IPR016169">
    <property type="entry name" value="FAD-bd_PCMH_sub2"/>
</dbReference>
<dbReference type="Gene3D" id="3.30.465.10">
    <property type="match status" value="1"/>
</dbReference>
<evidence type="ECO:0000256" key="1">
    <source>
        <dbReference type="ARBA" id="ARBA00001974"/>
    </source>
</evidence>
<dbReference type="InterPro" id="IPR016164">
    <property type="entry name" value="FAD-linked_Oxase-like_C"/>
</dbReference>
<dbReference type="SUPFAM" id="SSF56176">
    <property type="entry name" value="FAD-binding/transporter-associated domain-like"/>
    <property type="match status" value="1"/>
</dbReference>
<name>A0A162M0G2_9PROT</name>
<dbReference type="Gene3D" id="3.30.70.2740">
    <property type="match status" value="1"/>
</dbReference>
<dbReference type="InterPro" id="IPR006094">
    <property type="entry name" value="Oxid_FAD_bind_N"/>
</dbReference>
<dbReference type="Pfam" id="PF02913">
    <property type="entry name" value="FAD-oxidase_C"/>
    <property type="match status" value="1"/>
</dbReference>
<dbReference type="InterPro" id="IPR036318">
    <property type="entry name" value="FAD-bd_PCMH-like_sf"/>
</dbReference>
<evidence type="ECO:0000259" key="5">
    <source>
        <dbReference type="PROSITE" id="PS51387"/>
    </source>
</evidence>
<dbReference type="OrthoDB" id="9815648at2"/>
<proteinExistence type="inferred from homology"/>
<accession>A0A162M0G2</accession>
<sequence length="477" mass="50265">MPAPLNRPSPEILDRIRAVVGPKGWRDDPAAMEPHLKEWRGLWTGRTPAVVMPATTEEVAAVVTIASQAGIALVPQGGNTGLVGGGVPTETGDELLISLARMNRIRDVDAAGGSMVAEAGCILADVQAAATEAGRLFPLSLASEGSARIGGLISTNAGGVHVLRYGSMRDLVLGLEVVLPDGRVWNGLRRLRKDNTGYALRQLFAGAEGTLGIITAAALELVPMPRHRAAAFVAMGSPEAALDLFARARAHAGDLLEAFELINATPMGFALRHIPGLSDPLPDAAGPWFVLIELAGPIPLGDLLEGLLGEALEEGAIEDAAIAQSETQRNAFWSLREGLSEAQKPEGASIKHDVSVPVSAIPALIRRGGRLVEELIPGARLCPFGHMGDGNIHFNVSRPVDMTDADFLARWHEVATAVHDLVAELGGSFSAEHGVGRLKTGDLTRYRSEVEVGLMRAIKDVVDPAGIMSPGRVLSRD</sequence>
<reference evidence="6 7" key="1">
    <citation type="submission" date="2015-12" db="EMBL/GenBank/DDBJ databases">
        <title>Genome sequence of Tistrella mobilis MCCC 1A02139.</title>
        <authorList>
            <person name="Lu L."/>
            <person name="Lai Q."/>
            <person name="Shao Z."/>
            <person name="Qian P."/>
        </authorList>
    </citation>
    <scope>NUCLEOTIDE SEQUENCE [LARGE SCALE GENOMIC DNA]</scope>
    <source>
        <strain evidence="6 7">MCCC 1A02139</strain>
    </source>
</reference>
<dbReference type="GO" id="GO:0071949">
    <property type="term" value="F:FAD binding"/>
    <property type="evidence" value="ECO:0007669"/>
    <property type="project" value="InterPro"/>
</dbReference>
<organism evidence="6 7">
    <name type="scientific">Tistrella mobilis</name>
    <dbReference type="NCBI Taxonomy" id="171437"/>
    <lineage>
        <taxon>Bacteria</taxon>
        <taxon>Pseudomonadati</taxon>
        <taxon>Pseudomonadota</taxon>
        <taxon>Alphaproteobacteria</taxon>
        <taxon>Geminicoccales</taxon>
        <taxon>Geminicoccaceae</taxon>
        <taxon>Tistrella</taxon>
    </lineage>
</organism>
<evidence type="ECO:0000313" key="6">
    <source>
        <dbReference type="EMBL" id="KYO57716.1"/>
    </source>
</evidence>
<comment type="cofactor">
    <cofactor evidence="1">
        <name>FAD</name>
        <dbReference type="ChEBI" id="CHEBI:57692"/>
    </cofactor>
</comment>
<dbReference type="AlphaFoldDB" id="A0A162M0G2"/>
<dbReference type="GeneID" id="97241294"/>
<comment type="similarity">
    <text evidence="2">Belongs to the FAD-binding oxidoreductase/transferase type 4 family.</text>
</comment>
<evidence type="ECO:0000313" key="7">
    <source>
        <dbReference type="Proteomes" id="UP000075787"/>
    </source>
</evidence>
<dbReference type="InterPro" id="IPR016167">
    <property type="entry name" value="FAD-bd_PCMH_sub1"/>
</dbReference>
<keyword evidence="4" id="KW-0274">FAD</keyword>
<dbReference type="InterPro" id="IPR016166">
    <property type="entry name" value="FAD-bd_PCMH"/>
</dbReference>
<dbReference type="GO" id="GO:0003824">
    <property type="term" value="F:catalytic activity"/>
    <property type="evidence" value="ECO:0007669"/>
    <property type="project" value="InterPro"/>
</dbReference>
<evidence type="ECO:0000256" key="4">
    <source>
        <dbReference type="ARBA" id="ARBA00022827"/>
    </source>
</evidence>
<dbReference type="Gene3D" id="3.30.43.10">
    <property type="entry name" value="Uridine Diphospho-n-acetylenolpyruvylglucosamine Reductase, domain 2"/>
    <property type="match status" value="1"/>
</dbReference>
<dbReference type="FunFam" id="1.10.45.10:FF:000001">
    <property type="entry name" value="D-lactate dehydrogenase mitochondrial"/>
    <property type="match status" value="1"/>
</dbReference>
<gene>
    <name evidence="6" type="ORF">AUP44_19010</name>
</gene>